<organism evidence="1 2">
    <name type="scientific">Brevibacillus choshinensis</name>
    <dbReference type="NCBI Taxonomy" id="54911"/>
    <lineage>
        <taxon>Bacteria</taxon>
        <taxon>Bacillati</taxon>
        <taxon>Bacillota</taxon>
        <taxon>Bacilli</taxon>
        <taxon>Bacillales</taxon>
        <taxon>Paenibacillaceae</taxon>
        <taxon>Brevibacillus</taxon>
    </lineage>
</organism>
<dbReference type="RefSeq" id="WP_203255336.1">
    <property type="nucleotide sequence ID" value="NZ_CP069127.1"/>
</dbReference>
<gene>
    <name evidence="1" type="ORF">JNE38_19845</name>
</gene>
<reference evidence="1 2" key="1">
    <citation type="submission" date="2021-01" db="EMBL/GenBank/DDBJ databases">
        <title>Identification of strong promoters based on the transcriptome of Brevibacillus choshinensis.</title>
        <authorList>
            <person name="Yao D."/>
            <person name="Zhang K."/>
            <person name="Wu J."/>
        </authorList>
    </citation>
    <scope>NUCLEOTIDE SEQUENCE [LARGE SCALE GENOMIC DNA]</scope>
    <source>
        <strain evidence="1 2">HPD31-SP3</strain>
    </source>
</reference>
<protein>
    <recommendedName>
        <fullName evidence="3">Asp/Glu racemase</fullName>
    </recommendedName>
</protein>
<dbReference type="Proteomes" id="UP000596248">
    <property type="component" value="Chromosome"/>
</dbReference>
<proteinExistence type="predicted"/>
<evidence type="ECO:0008006" key="3">
    <source>
        <dbReference type="Google" id="ProtNLM"/>
    </source>
</evidence>
<sequence length="223" mass="24792">MTQIACLHGHHSNIGLMDVTFAPWAVEITHYVDPGLLLQNKGKCPPTQEQVQDRLRSQLDWMKAGMPDAILITCTQYAACLSAEMEAAFPLPILTIDGPFFDEVAKRPGPQVLLFSNPATVTPTMNRLWEHAAACRFQPQVEIHVAEGAFDLIMTNQQQAYHDAIWSSLQSLHDSHPSSFLSVAQLSMVPIARDFACKKGIPVSHPLQSLTERMVQTLHLVEK</sequence>
<dbReference type="EMBL" id="CP069127">
    <property type="protein sequence ID" value="QRG65833.1"/>
    <property type="molecule type" value="Genomic_DNA"/>
</dbReference>
<keyword evidence="2" id="KW-1185">Reference proteome</keyword>
<evidence type="ECO:0000313" key="1">
    <source>
        <dbReference type="EMBL" id="QRG65833.1"/>
    </source>
</evidence>
<accession>A0ABX7FHY2</accession>
<name>A0ABX7FHY2_BRECH</name>
<evidence type="ECO:0000313" key="2">
    <source>
        <dbReference type="Proteomes" id="UP000596248"/>
    </source>
</evidence>